<protein>
    <submittedName>
        <fullName evidence="1">Uncharacterized protein</fullName>
    </submittedName>
</protein>
<dbReference type="EMBL" id="CVQH01020195">
    <property type="protein sequence ID" value="CRK26423.1"/>
    <property type="molecule type" value="Genomic_DNA"/>
</dbReference>
<evidence type="ECO:0000313" key="1">
    <source>
        <dbReference type="EMBL" id="CRK26423.1"/>
    </source>
</evidence>
<evidence type="ECO:0000313" key="2">
    <source>
        <dbReference type="Proteomes" id="UP000044602"/>
    </source>
</evidence>
<feature type="non-terminal residue" evidence="1">
    <location>
        <position position="1"/>
    </location>
</feature>
<reference evidence="1 2" key="1">
    <citation type="submission" date="2015-05" db="EMBL/GenBank/DDBJ databases">
        <authorList>
            <person name="Wang D.B."/>
            <person name="Wang M."/>
        </authorList>
    </citation>
    <scope>NUCLEOTIDE SEQUENCE [LARGE SCALE GENOMIC DNA]</scope>
    <source>
        <strain evidence="1">VL1</strain>
    </source>
</reference>
<proteinExistence type="predicted"/>
<dbReference type="AlphaFoldDB" id="A0A0G4LWI2"/>
<organism evidence="1 2">
    <name type="scientific">Verticillium longisporum</name>
    <name type="common">Verticillium dahliae var. longisporum</name>
    <dbReference type="NCBI Taxonomy" id="100787"/>
    <lineage>
        <taxon>Eukaryota</taxon>
        <taxon>Fungi</taxon>
        <taxon>Dikarya</taxon>
        <taxon>Ascomycota</taxon>
        <taxon>Pezizomycotina</taxon>
        <taxon>Sordariomycetes</taxon>
        <taxon>Hypocreomycetidae</taxon>
        <taxon>Glomerellales</taxon>
        <taxon>Plectosphaerellaceae</taxon>
        <taxon>Verticillium</taxon>
    </lineage>
</organism>
<name>A0A0G4LWI2_VERLO</name>
<gene>
    <name evidence="1" type="ORF">BN1708_004152</name>
</gene>
<accession>A0A0G4LWI2</accession>
<sequence>LSFCLAKASGMRSSSGVSGARGSPTGGSCVIEADPTLDLTSSLSRLTSWLSVYDTYRNDTEDGSLSLVCGEQNRSVDARLACIGPPSLILALALPSPILPSSPRKEGLSTQARVPNKLICGSRPNSLVVAPGGSPATSPLISSLRL</sequence>
<keyword evidence="2" id="KW-1185">Reference proteome</keyword>
<dbReference type="Proteomes" id="UP000044602">
    <property type="component" value="Unassembled WGS sequence"/>
</dbReference>